<dbReference type="InterPro" id="IPR014722">
    <property type="entry name" value="Rib_uL2_dom2"/>
</dbReference>
<feature type="region of interest" description="Disordered" evidence="5">
    <location>
        <begin position="15"/>
        <end position="45"/>
    </location>
</feature>
<reference evidence="6 7" key="1">
    <citation type="submission" date="2019-09" db="EMBL/GenBank/DDBJ databases">
        <title>YIM 132548 draft genome.</title>
        <authorList>
            <person name="Jiang L."/>
        </authorList>
    </citation>
    <scope>NUCLEOTIDE SEQUENCE [LARGE SCALE GENOMIC DNA]</scope>
    <source>
        <strain evidence="6 7">YIM 132548</strain>
    </source>
</reference>
<proteinExistence type="predicted"/>
<dbReference type="EMBL" id="VZZJ01000044">
    <property type="protein sequence ID" value="KAB1068894.1"/>
    <property type="molecule type" value="Genomic_DNA"/>
</dbReference>
<dbReference type="PRINTS" id="PR00338">
    <property type="entry name" value="NUSGTNSCPFCT"/>
</dbReference>
<dbReference type="AlphaFoldDB" id="A0A6N6MF29"/>
<dbReference type="RefSeq" id="WP_150966800.1">
    <property type="nucleotide sequence ID" value="NZ_VZZJ01000044.1"/>
</dbReference>
<dbReference type="InterPro" id="IPR015869">
    <property type="entry name" value="Transcrpt_antiterm_NusG_bac_CS"/>
</dbReference>
<evidence type="ECO:0000313" key="6">
    <source>
        <dbReference type="EMBL" id="KAB1068894.1"/>
    </source>
</evidence>
<evidence type="ECO:0000313" key="7">
    <source>
        <dbReference type="Proteomes" id="UP000441523"/>
    </source>
</evidence>
<dbReference type="PANTHER" id="PTHR30265">
    <property type="entry name" value="RHO-INTERACTING TRANSCRIPTION TERMINATION FACTOR NUSG"/>
    <property type="match status" value="1"/>
</dbReference>
<name>A0A6N6MF29_9HYPH</name>
<keyword evidence="7" id="KW-1185">Reference proteome</keyword>
<dbReference type="GO" id="GO:0006353">
    <property type="term" value="P:DNA-templated transcription termination"/>
    <property type="evidence" value="ECO:0007669"/>
    <property type="project" value="UniProtKB-KW"/>
</dbReference>
<keyword evidence="4" id="KW-0804">Transcription</keyword>
<accession>A0A6N6MF29</accession>
<comment type="caution">
    <text evidence="6">The sequence shown here is derived from an EMBL/GenBank/DDBJ whole genome shotgun (WGS) entry which is preliminary data.</text>
</comment>
<keyword evidence="2" id="KW-0889">Transcription antitermination</keyword>
<dbReference type="Proteomes" id="UP000441523">
    <property type="component" value="Unassembled WGS sequence"/>
</dbReference>
<evidence type="ECO:0000256" key="2">
    <source>
        <dbReference type="ARBA" id="ARBA00022814"/>
    </source>
</evidence>
<evidence type="ECO:0000256" key="5">
    <source>
        <dbReference type="SAM" id="MobiDB-lite"/>
    </source>
</evidence>
<dbReference type="Gene3D" id="2.30.30.30">
    <property type="match status" value="1"/>
</dbReference>
<organism evidence="6 7">
    <name type="scientific">Methylobacterium planeticum</name>
    <dbReference type="NCBI Taxonomy" id="2615211"/>
    <lineage>
        <taxon>Bacteria</taxon>
        <taxon>Pseudomonadati</taxon>
        <taxon>Pseudomonadota</taxon>
        <taxon>Alphaproteobacteria</taxon>
        <taxon>Hyphomicrobiales</taxon>
        <taxon>Methylobacteriaceae</taxon>
        <taxon>Methylobacterium</taxon>
    </lineage>
</organism>
<dbReference type="InterPro" id="IPR001062">
    <property type="entry name" value="Transcrpt_antiterm_NusG"/>
</dbReference>
<keyword evidence="3" id="KW-0805">Transcription regulation</keyword>
<gene>
    <name evidence="6" type="ORF">F6X51_26180</name>
</gene>
<dbReference type="GO" id="GO:0032784">
    <property type="term" value="P:regulation of DNA-templated transcription elongation"/>
    <property type="evidence" value="ECO:0007669"/>
    <property type="project" value="InterPro"/>
</dbReference>
<dbReference type="InterPro" id="IPR008991">
    <property type="entry name" value="Translation_prot_SH3-like_sf"/>
</dbReference>
<evidence type="ECO:0000256" key="3">
    <source>
        <dbReference type="ARBA" id="ARBA00023015"/>
    </source>
</evidence>
<protein>
    <recommendedName>
        <fullName evidence="8">KOW domain-containing protein</fullName>
    </recommendedName>
</protein>
<feature type="compositionally biased region" description="Basic residues" evidence="5">
    <location>
        <begin position="15"/>
        <end position="32"/>
    </location>
</feature>
<dbReference type="CDD" id="cd06091">
    <property type="entry name" value="KOW_NusG"/>
    <property type="match status" value="1"/>
</dbReference>
<dbReference type="GO" id="GO:0031564">
    <property type="term" value="P:transcription antitermination"/>
    <property type="evidence" value="ECO:0007669"/>
    <property type="project" value="UniProtKB-KW"/>
</dbReference>
<dbReference type="GO" id="GO:0005829">
    <property type="term" value="C:cytosol"/>
    <property type="evidence" value="ECO:0007669"/>
    <property type="project" value="TreeGrafter"/>
</dbReference>
<keyword evidence="1" id="KW-0806">Transcription termination</keyword>
<sequence>MTNIENTARQAKALARKKRGKAAMRRARKAKPYQRAALPTPERVRARAKTERFEVDEARDWVVVRTEQNRASRCANALRERGLPVFEARQEERLVAENGKARVAQVPLLRRLLFVGLSATDAPGDLASVQYVESMWARGEDAWIWTPREWLGSARPIRIGPLAMQKFADHITGHRRNGKLVPDLIKALFTAGETIRITDGPFATYDGVIERIDAPRGRYTVLASIFGRATPVELSEDQLEAA</sequence>
<dbReference type="PANTHER" id="PTHR30265:SF2">
    <property type="entry name" value="TRANSCRIPTION TERMINATION_ANTITERMINATION PROTEIN NUSG"/>
    <property type="match status" value="1"/>
</dbReference>
<dbReference type="InterPro" id="IPR043425">
    <property type="entry name" value="NusG-like"/>
</dbReference>
<dbReference type="PROSITE" id="PS01014">
    <property type="entry name" value="NUSG"/>
    <property type="match status" value="1"/>
</dbReference>
<evidence type="ECO:0000256" key="4">
    <source>
        <dbReference type="ARBA" id="ARBA00023163"/>
    </source>
</evidence>
<dbReference type="SUPFAM" id="SSF50104">
    <property type="entry name" value="Translation proteins SH3-like domain"/>
    <property type="match status" value="1"/>
</dbReference>
<evidence type="ECO:0000256" key="1">
    <source>
        <dbReference type="ARBA" id="ARBA00022472"/>
    </source>
</evidence>
<evidence type="ECO:0008006" key="8">
    <source>
        <dbReference type="Google" id="ProtNLM"/>
    </source>
</evidence>